<evidence type="ECO:0000313" key="1">
    <source>
        <dbReference type="EMBL" id="GFS82772.1"/>
    </source>
</evidence>
<accession>A0A8X6MX81</accession>
<organism evidence="1 2">
    <name type="scientific">Nephila pilipes</name>
    <name type="common">Giant wood spider</name>
    <name type="synonym">Nephila maculata</name>
    <dbReference type="NCBI Taxonomy" id="299642"/>
    <lineage>
        <taxon>Eukaryota</taxon>
        <taxon>Metazoa</taxon>
        <taxon>Ecdysozoa</taxon>
        <taxon>Arthropoda</taxon>
        <taxon>Chelicerata</taxon>
        <taxon>Arachnida</taxon>
        <taxon>Araneae</taxon>
        <taxon>Araneomorphae</taxon>
        <taxon>Entelegynae</taxon>
        <taxon>Araneoidea</taxon>
        <taxon>Nephilidae</taxon>
        <taxon>Nephila</taxon>
    </lineage>
</organism>
<keyword evidence="2" id="KW-1185">Reference proteome</keyword>
<dbReference type="AlphaFoldDB" id="A0A8X6MX81"/>
<dbReference type="Proteomes" id="UP000887013">
    <property type="component" value="Unassembled WGS sequence"/>
</dbReference>
<reference evidence="1" key="1">
    <citation type="submission" date="2020-08" db="EMBL/GenBank/DDBJ databases">
        <title>Multicomponent nature underlies the extraordinary mechanical properties of spider dragline silk.</title>
        <authorList>
            <person name="Kono N."/>
            <person name="Nakamura H."/>
            <person name="Mori M."/>
            <person name="Yoshida Y."/>
            <person name="Ohtoshi R."/>
            <person name="Malay A.D."/>
            <person name="Moran D.A.P."/>
            <person name="Tomita M."/>
            <person name="Numata K."/>
            <person name="Arakawa K."/>
        </authorList>
    </citation>
    <scope>NUCLEOTIDE SEQUENCE</scope>
</reference>
<name>A0A8X6MX81_NEPPI</name>
<comment type="caution">
    <text evidence="1">The sequence shown here is derived from an EMBL/GenBank/DDBJ whole genome shotgun (WGS) entry which is preliminary data.</text>
</comment>
<sequence length="75" mass="8500">MRQSQTQQYLKSVTDKIRNEIENCAAGWKMEKRTLVKRAPSSKHCPGYLPHFWSKSAVTRTAEIEARVMGGGTAF</sequence>
<gene>
    <name evidence="1" type="ORF">NPIL_701331</name>
</gene>
<proteinExistence type="predicted"/>
<evidence type="ECO:0000313" key="2">
    <source>
        <dbReference type="Proteomes" id="UP000887013"/>
    </source>
</evidence>
<dbReference type="EMBL" id="BMAW01051852">
    <property type="protein sequence ID" value="GFS82772.1"/>
    <property type="molecule type" value="Genomic_DNA"/>
</dbReference>
<protein>
    <submittedName>
        <fullName evidence="1">Uncharacterized protein</fullName>
    </submittedName>
</protein>